<dbReference type="RefSeq" id="WP_076455667.1">
    <property type="nucleotide sequence ID" value="NZ_FTOB01000004.1"/>
</dbReference>
<dbReference type="InterPro" id="IPR006035">
    <property type="entry name" value="Ureohydrolase"/>
</dbReference>
<feature type="binding site" evidence="5">
    <location>
        <position position="247"/>
    </location>
    <ligand>
        <name>Mn(2+)</name>
        <dbReference type="ChEBI" id="CHEBI:29035"/>
        <label>2</label>
    </ligand>
</feature>
<evidence type="ECO:0000256" key="4">
    <source>
        <dbReference type="ARBA" id="ARBA00023211"/>
    </source>
</evidence>
<evidence type="ECO:0000313" key="9">
    <source>
        <dbReference type="Proteomes" id="UP000185728"/>
    </source>
</evidence>
<dbReference type="PANTHER" id="PTHR11358">
    <property type="entry name" value="ARGINASE/AGMATINASE"/>
    <property type="match status" value="1"/>
</dbReference>
<name>A0ABY1KUN2_9FLAO</name>
<dbReference type="InterPro" id="IPR005923">
    <property type="entry name" value="HutG"/>
</dbReference>
<feature type="binding site" evidence="5">
    <location>
        <position position="155"/>
    </location>
    <ligand>
        <name>Mn(2+)</name>
        <dbReference type="ChEBI" id="CHEBI:29035"/>
        <label>1</label>
    </ligand>
</feature>
<dbReference type="Pfam" id="PF00491">
    <property type="entry name" value="Arginase"/>
    <property type="match status" value="1"/>
</dbReference>
<dbReference type="SUPFAM" id="SSF52768">
    <property type="entry name" value="Arginase/deacetylase"/>
    <property type="match status" value="1"/>
</dbReference>
<feature type="binding site" evidence="5">
    <location>
        <position position="157"/>
    </location>
    <ligand>
        <name>Mn(2+)</name>
        <dbReference type="ChEBI" id="CHEBI:29035"/>
        <label>2</label>
    </ligand>
</feature>
<comment type="similarity">
    <text evidence="5 7">Belongs to the arginase family.</text>
</comment>
<dbReference type="InterPro" id="IPR023696">
    <property type="entry name" value="Ureohydrolase_dom_sf"/>
</dbReference>
<dbReference type="Gene3D" id="3.40.800.10">
    <property type="entry name" value="Ureohydrolase domain"/>
    <property type="match status" value="1"/>
</dbReference>
<sequence>MVNYQKPETAIWTGRKSGQQLYLHEKVQCIDLNESSLDSNAKSFALLGYACNEGVKRNLGRIGAFDGPDVIRTQLGKMPNHLGSETKLLDIGSVQCLQEDMEAAQEDLSEKVKLILQSKALPVLLGGGHDMAYAHYNGIKKYLGKNTPIGIINFDAHFDLRSTENGNNSGTPFYQIAEDCKKDNAPFHYLCLGIRKDANDKVLFQTARDLGVSYIENIVFSMNEFKKVTRTLLDFIKKVDHIYVTIDLDGFSSAYAPGVSAPSPMGFTPKMVLETLKLIIGSNKMISIDIAEMNPKYDIDNHTAKLAASLIHFVLDAKNYSNQLW</sequence>
<comment type="pathway">
    <text evidence="5">Amino-acid degradation; L-histidine degradation into L-glutamate; L-glutamate from N-formimidoyl-L-glutamate (hydrolase route): step 1/1.</text>
</comment>
<gene>
    <name evidence="5" type="primary">hutG</name>
    <name evidence="8" type="ORF">SAMN05421766_10487</name>
</gene>
<feature type="binding site" evidence="5">
    <location>
        <position position="249"/>
    </location>
    <ligand>
        <name>Mn(2+)</name>
        <dbReference type="ChEBI" id="CHEBI:29035"/>
        <label>2</label>
    </ligand>
</feature>
<feature type="binding site" evidence="5">
    <location>
        <position position="159"/>
    </location>
    <ligand>
        <name>Mn(2+)</name>
        <dbReference type="ChEBI" id="CHEBI:29035"/>
        <label>1</label>
    </ligand>
</feature>
<evidence type="ECO:0000256" key="1">
    <source>
        <dbReference type="ARBA" id="ARBA00022723"/>
    </source>
</evidence>
<dbReference type="HAMAP" id="MF_00737">
    <property type="entry name" value="Formimidoylglutam"/>
    <property type="match status" value="1"/>
</dbReference>
<dbReference type="Proteomes" id="UP000185728">
    <property type="component" value="Unassembled WGS sequence"/>
</dbReference>
<keyword evidence="4 5" id="KW-0464">Manganese</keyword>
<evidence type="ECO:0000313" key="8">
    <source>
        <dbReference type="EMBL" id="SIS81161.1"/>
    </source>
</evidence>
<proteinExistence type="inferred from homology"/>
<comment type="catalytic activity">
    <reaction evidence="5">
        <text>N-formimidoyl-L-glutamate + H2O = formamide + L-glutamate</text>
        <dbReference type="Rhea" id="RHEA:22492"/>
        <dbReference type="ChEBI" id="CHEBI:15377"/>
        <dbReference type="ChEBI" id="CHEBI:16397"/>
        <dbReference type="ChEBI" id="CHEBI:29985"/>
        <dbReference type="ChEBI" id="CHEBI:58928"/>
        <dbReference type="EC" id="3.5.3.8"/>
    </reaction>
</comment>
<evidence type="ECO:0000256" key="6">
    <source>
        <dbReference type="NCBIfam" id="TIGR01227"/>
    </source>
</evidence>
<feature type="binding site" evidence="5">
    <location>
        <position position="129"/>
    </location>
    <ligand>
        <name>Mn(2+)</name>
        <dbReference type="ChEBI" id="CHEBI:29035"/>
        <label>1</label>
    </ligand>
</feature>
<keyword evidence="1 5" id="KW-0479">Metal-binding</keyword>
<dbReference type="NCBIfam" id="TIGR01227">
    <property type="entry name" value="hutG"/>
    <property type="match status" value="1"/>
</dbReference>
<evidence type="ECO:0000256" key="7">
    <source>
        <dbReference type="PROSITE-ProRule" id="PRU00742"/>
    </source>
</evidence>
<protein>
    <recommendedName>
        <fullName evidence="5 6">Formimidoylglutamase</fullName>
        <ecNumber evidence="5 6">3.5.3.8</ecNumber>
    </recommendedName>
    <alternativeName>
        <fullName evidence="5">Formiminoglutamase</fullName>
    </alternativeName>
    <alternativeName>
        <fullName evidence="5">Formiminoglutamate hydrolase</fullName>
    </alternativeName>
</protein>
<evidence type="ECO:0000256" key="3">
    <source>
        <dbReference type="ARBA" id="ARBA00022808"/>
    </source>
</evidence>
<dbReference type="CDD" id="cd09988">
    <property type="entry name" value="Formimidoylglutamase"/>
    <property type="match status" value="1"/>
</dbReference>
<comment type="cofactor">
    <cofactor evidence="5">
        <name>Mn(2+)</name>
        <dbReference type="ChEBI" id="CHEBI:29035"/>
    </cofactor>
    <text evidence="5">Binds 2 manganese ions per subunit.</text>
</comment>
<organism evidence="8 9">
    <name type="scientific">Zobellia uliginosa</name>
    <dbReference type="NCBI Taxonomy" id="143224"/>
    <lineage>
        <taxon>Bacteria</taxon>
        <taxon>Pseudomonadati</taxon>
        <taxon>Bacteroidota</taxon>
        <taxon>Flavobacteriia</taxon>
        <taxon>Flavobacteriales</taxon>
        <taxon>Flavobacteriaceae</taxon>
        <taxon>Zobellia</taxon>
    </lineage>
</organism>
<dbReference type="EMBL" id="FTOB01000004">
    <property type="protein sequence ID" value="SIS81161.1"/>
    <property type="molecule type" value="Genomic_DNA"/>
</dbReference>
<accession>A0ABY1KUN2</accession>
<keyword evidence="9" id="KW-1185">Reference proteome</keyword>
<comment type="caution">
    <text evidence="8">The sequence shown here is derived from an EMBL/GenBank/DDBJ whole genome shotgun (WGS) entry which is preliminary data.</text>
</comment>
<feature type="binding site" evidence="5">
    <location>
        <position position="155"/>
    </location>
    <ligand>
        <name>Mn(2+)</name>
        <dbReference type="ChEBI" id="CHEBI:29035"/>
        <label>2</label>
    </ligand>
</feature>
<keyword evidence="2 5" id="KW-0378">Hydrolase</keyword>
<evidence type="ECO:0000256" key="2">
    <source>
        <dbReference type="ARBA" id="ARBA00022801"/>
    </source>
</evidence>
<feature type="binding site" evidence="5">
    <location>
        <position position="247"/>
    </location>
    <ligand>
        <name>Mn(2+)</name>
        <dbReference type="ChEBI" id="CHEBI:29035"/>
        <label>1</label>
    </ligand>
</feature>
<dbReference type="PANTHER" id="PTHR11358:SF35">
    <property type="entry name" value="FORMIMIDOYLGLUTAMASE"/>
    <property type="match status" value="1"/>
</dbReference>
<reference evidence="8 9" key="1">
    <citation type="submission" date="2017-01" db="EMBL/GenBank/DDBJ databases">
        <authorList>
            <person name="Varghese N."/>
            <person name="Submissions S."/>
        </authorList>
    </citation>
    <scope>NUCLEOTIDE SEQUENCE [LARGE SCALE GENOMIC DNA]</scope>
    <source>
        <strain evidence="8 9">DSM 2061</strain>
    </source>
</reference>
<dbReference type="PROSITE" id="PS51409">
    <property type="entry name" value="ARGINASE_2"/>
    <property type="match status" value="1"/>
</dbReference>
<comment type="function">
    <text evidence="5">Catalyzes the conversion of N-formimidoyl-L-glutamate to L-glutamate and formamide.</text>
</comment>
<dbReference type="EC" id="3.5.3.8" evidence="5 6"/>
<evidence type="ECO:0000256" key="5">
    <source>
        <dbReference type="HAMAP-Rule" id="MF_00737"/>
    </source>
</evidence>
<keyword evidence="3 5" id="KW-0369">Histidine metabolism</keyword>